<reference evidence="2 3" key="1">
    <citation type="submission" date="2021-06" db="EMBL/GenBank/DDBJ databases">
        <title>Caerostris extrusa draft genome.</title>
        <authorList>
            <person name="Kono N."/>
            <person name="Arakawa K."/>
        </authorList>
    </citation>
    <scope>NUCLEOTIDE SEQUENCE [LARGE SCALE GENOMIC DNA]</scope>
</reference>
<dbReference type="EMBL" id="BPLR01011960">
    <property type="protein sequence ID" value="GIY50297.1"/>
    <property type="molecule type" value="Genomic_DNA"/>
</dbReference>
<accession>A0AAV4TYR3</accession>
<organism evidence="2 3">
    <name type="scientific">Caerostris extrusa</name>
    <name type="common">Bark spider</name>
    <name type="synonym">Caerostris bankana</name>
    <dbReference type="NCBI Taxonomy" id="172846"/>
    <lineage>
        <taxon>Eukaryota</taxon>
        <taxon>Metazoa</taxon>
        <taxon>Ecdysozoa</taxon>
        <taxon>Arthropoda</taxon>
        <taxon>Chelicerata</taxon>
        <taxon>Arachnida</taxon>
        <taxon>Araneae</taxon>
        <taxon>Araneomorphae</taxon>
        <taxon>Entelegynae</taxon>
        <taxon>Araneoidea</taxon>
        <taxon>Araneidae</taxon>
        <taxon>Caerostris</taxon>
    </lineage>
</organism>
<feature type="region of interest" description="Disordered" evidence="1">
    <location>
        <begin position="1"/>
        <end position="39"/>
    </location>
</feature>
<comment type="caution">
    <text evidence="2">The sequence shown here is derived from an EMBL/GenBank/DDBJ whole genome shotgun (WGS) entry which is preliminary data.</text>
</comment>
<protein>
    <submittedName>
        <fullName evidence="2">Uncharacterized protein</fullName>
    </submittedName>
</protein>
<name>A0AAV4TYR3_CAEEX</name>
<proteinExistence type="predicted"/>
<dbReference type="AlphaFoldDB" id="A0AAV4TYR3"/>
<dbReference type="Proteomes" id="UP001054945">
    <property type="component" value="Unassembled WGS sequence"/>
</dbReference>
<evidence type="ECO:0000313" key="3">
    <source>
        <dbReference type="Proteomes" id="UP001054945"/>
    </source>
</evidence>
<gene>
    <name evidence="2" type="ORF">CEXT_687651</name>
</gene>
<feature type="compositionally biased region" description="Basic and acidic residues" evidence="1">
    <location>
        <begin position="16"/>
        <end position="27"/>
    </location>
</feature>
<keyword evidence="3" id="KW-1185">Reference proteome</keyword>
<evidence type="ECO:0000256" key="1">
    <source>
        <dbReference type="SAM" id="MobiDB-lite"/>
    </source>
</evidence>
<evidence type="ECO:0000313" key="2">
    <source>
        <dbReference type="EMBL" id="GIY50297.1"/>
    </source>
</evidence>
<sequence>MPPEKRTVLRGSCTSRKTETSRCREREESEGESENSSIQEEAAYLTLAEKEGGVPKVGHHCPNEPAIWSDPTNCPRVVGWTDKAATCCMAFSESRQFIHTPCFPSLHAAVLFSLVVGWGLRGCPSEVSLVPSPMAGNMCAWTSPGQQHTTL</sequence>